<comment type="caution">
    <text evidence="1">The sequence shown here is derived from an EMBL/GenBank/DDBJ whole genome shotgun (WGS) entry which is preliminary data.</text>
</comment>
<dbReference type="RefSeq" id="WP_190475590.1">
    <property type="nucleotide sequence ID" value="NZ_JACJPW010000194.1"/>
</dbReference>
<dbReference type="Proteomes" id="UP000641646">
    <property type="component" value="Unassembled WGS sequence"/>
</dbReference>
<dbReference type="AlphaFoldDB" id="A0A926VMC7"/>
<reference evidence="1" key="2">
    <citation type="submission" date="2020-08" db="EMBL/GenBank/DDBJ databases">
        <authorList>
            <person name="Chen M."/>
            <person name="Teng W."/>
            <person name="Zhao L."/>
            <person name="Hu C."/>
            <person name="Zhou Y."/>
            <person name="Han B."/>
            <person name="Song L."/>
            <person name="Shu W."/>
        </authorList>
    </citation>
    <scope>NUCLEOTIDE SEQUENCE</scope>
    <source>
        <strain evidence="1">FACHB-1375</strain>
    </source>
</reference>
<sequence length="156" mass="17480">MLQLAQMELVSPKLIRLDFENLRPFERLTDQYRHFGVHFSSAIAIEPSNPAFTPKSGAKLLMPMGNMMSLNAFFDKPSSWVGAFVCSTRIVVLSAYDRDGNFLGQTSTISQGTNLADEQSEFCPQQLDLNRSGIAKVEFHSCVPFTLDDFFFAVMP</sequence>
<protein>
    <submittedName>
        <fullName evidence="1">Uncharacterized protein</fullName>
    </submittedName>
</protein>
<organism evidence="1 2">
    <name type="scientific">Aerosakkonema funiforme FACHB-1375</name>
    <dbReference type="NCBI Taxonomy" id="2949571"/>
    <lineage>
        <taxon>Bacteria</taxon>
        <taxon>Bacillati</taxon>
        <taxon>Cyanobacteriota</taxon>
        <taxon>Cyanophyceae</taxon>
        <taxon>Oscillatoriophycideae</taxon>
        <taxon>Aerosakkonematales</taxon>
        <taxon>Aerosakkonemataceae</taxon>
        <taxon>Aerosakkonema</taxon>
    </lineage>
</organism>
<reference evidence="1" key="1">
    <citation type="journal article" date="2015" name="ISME J.">
        <title>Draft Genome Sequence of Streptomyces incarnatus NRRL8089, which Produces the Nucleoside Antibiotic Sinefungin.</title>
        <authorList>
            <person name="Oshima K."/>
            <person name="Hattori M."/>
            <person name="Shimizu H."/>
            <person name="Fukuda K."/>
            <person name="Nemoto M."/>
            <person name="Inagaki K."/>
            <person name="Tamura T."/>
        </authorList>
    </citation>
    <scope>NUCLEOTIDE SEQUENCE</scope>
    <source>
        <strain evidence="1">FACHB-1375</strain>
    </source>
</reference>
<evidence type="ECO:0000313" key="2">
    <source>
        <dbReference type="Proteomes" id="UP000641646"/>
    </source>
</evidence>
<gene>
    <name evidence="1" type="ORF">H6G03_35705</name>
</gene>
<proteinExistence type="predicted"/>
<name>A0A926VMC7_9CYAN</name>
<keyword evidence="2" id="KW-1185">Reference proteome</keyword>
<accession>A0A926VMC7</accession>
<dbReference type="EMBL" id="JACJPW010000194">
    <property type="protein sequence ID" value="MBD2186343.1"/>
    <property type="molecule type" value="Genomic_DNA"/>
</dbReference>
<evidence type="ECO:0000313" key="1">
    <source>
        <dbReference type="EMBL" id="MBD2186343.1"/>
    </source>
</evidence>